<organism evidence="6 7">
    <name type="scientific">Lachnoanaerobaculum gingivalis</name>
    <dbReference type="NCBI Taxonomy" id="2490855"/>
    <lineage>
        <taxon>Bacteria</taxon>
        <taxon>Bacillati</taxon>
        <taxon>Bacillota</taxon>
        <taxon>Clostridia</taxon>
        <taxon>Lachnospirales</taxon>
        <taxon>Lachnospiraceae</taxon>
        <taxon>Lachnoanaerobaculum</taxon>
    </lineage>
</organism>
<evidence type="ECO:0000259" key="5">
    <source>
        <dbReference type="PROSITE" id="PS50893"/>
    </source>
</evidence>
<dbReference type="InterPro" id="IPR027417">
    <property type="entry name" value="P-loop_NTPase"/>
</dbReference>
<dbReference type="InterPro" id="IPR003593">
    <property type="entry name" value="AAA+_ATPase"/>
</dbReference>
<dbReference type="PROSITE" id="PS00211">
    <property type="entry name" value="ABC_TRANSPORTER_1"/>
    <property type="match status" value="1"/>
</dbReference>
<comment type="caution">
    <text evidence="6">The sequence shown here is derived from an EMBL/GenBank/DDBJ whole genome shotgun (WGS) entry which is preliminary data.</text>
</comment>
<evidence type="ECO:0000313" key="6">
    <source>
        <dbReference type="EMBL" id="RRJ25409.1"/>
    </source>
</evidence>
<name>A0A3P3QXZ0_9FIRM</name>
<dbReference type="SUPFAM" id="SSF52540">
    <property type="entry name" value="P-loop containing nucleoside triphosphate hydrolases"/>
    <property type="match status" value="1"/>
</dbReference>
<dbReference type="EMBL" id="RRCO01000003">
    <property type="protein sequence ID" value="RRJ25409.1"/>
    <property type="molecule type" value="Genomic_DNA"/>
</dbReference>
<evidence type="ECO:0000256" key="2">
    <source>
        <dbReference type="ARBA" id="ARBA00022448"/>
    </source>
</evidence>
<dbReference type="Proteomes" id="UP000272490">
    <property type="component" value="Unassembled WGS sequence"/>
</dbReference>
<sequence>MLEIKDVNVIFNKDTVNEKKALRDLNLKLNDGDFVTVIGSNGAGKSTMLNAIAGNIEVESGRIYNNGLDITYMKEHKRARFIGRLYQDPLKGTAPHMTIEENMGLAYSRGKKVRFGLGVRRSDREYFKSVCTKLGLGLEHRLKNEVGGLSGGQRQALTLLMATMETPELLLLDEHTAALDPKASKKIMEITDRIVTENNITTLMITHNIKDALHFGNKTIVMNNGSILKVLEGDMRKNMTVSDIMELYSGTDAVLTDKMILGE</sequence>
<dbReference type="AlphaFoldDB" id="A0A3P3QXZ0"/>
<dbReference type="OrthoDB" id="9776369at2"/>
<reference evidence="6 7" key="1">
    <citation type="submission" date="2018-11" db="EMBL/GenBank/DDBJ databases">
        <title>Genome sequencing of Lachnoanaerobaculum sp. KCOM 2030 (= ChDC B114).</title>
        <authorList>
            <person name="Kook J.-K."/>
            <person name="Park S.-N."/>
            <person name="Lim Y.K."/>
        </authorList>
    </citation>
    <scope>NUCLEOTIDE SEQUENCE [LARGE SCALE GENOMIC DNA]</scope>
    <source>
        <strain evidence="6 7">KCOM 2030</strain>
    </source>
</reference>
<dbReference type="GO" id="GO:0005524">
    <property type="term" value="F:ATP binding"/>
    <property type="evidence" value="ECO:0007669"/>
    <property type="project" value="UniProtKB-KW"/>
</dbReference>
<dbReference type="PANTHER" id="PTHR42734:SF17">
    <property type="entry name" value="METAL TRANSPORT SYSTEM ATP-BINDING PROTEIN TM_0124-RELATED"/>
    <property type="match status" value="1"/>
</dbReference>
<dbReference type="PROSITE" id="PS50893">
    <property type="entry name" value="ABC_TRANSPORTER_2"/>
    <property type="match status" value="1"/>
</dbReference>
<comment type="similarity">
    <text evidence="1">Belongs to the ABC transporter superfamily.</text>
</comment>
<proteinExistence type="inferred from homology"/>
<keyword evidence="2" id="KW-0813">Transport</keyword>
<dbReference type="Gene3D" id="3.40.50.300">
    <property type="entry name" value="P-loop containing nucleotide triphosphate hydrolases"/>
    <property type="match status" value="1"/>
</dbReference>
<keyword evidence="4 6" id="KW-0067">ATP-binding</keyword>
<evidence type="ECO:0000256" key="1">
    <source>
        <dbReference type="ARBA" id="ARBA00005417"/>
    </source>
</evidence>
<keyword evidence="3" id="KW-0547">Nucleotide-binding</keyword>
<keyword evidence="7" id="KW-1185">Reference proteome</keyword>
<feature type="domain" description="ABC transporter" evidence="5">
    <location>
        <begin position="4"/>
        <end position="249"/>
    </location>
</feature>
<dbReference type="GO" id="GO:0016887">
    <property type="term" value="F:ATP hydrolysis activity"/>
    <property type="evidence" value="ECO:0007669"/>
    <property type="project" value="InterPro"/>
</dbReference>
<evidence type="ECO:0000256" key="4">
    <source>
        <dbReference type="ARBA" id="ARBA00022840"/>
    </source>
</evidence>
<dbReference type="PANTHER" id="PTHR42734">
    <property type="entry name" value="METAL TRANSPORT SYSTEM ATP-BINDING PROTEIN TM_0124-RELATED"/>
    <property type="match status" value="1"/>
</dbReference>
<dbReference type="Pfam" id="PF00005">
    <property type="entry name" value="ABC_tran"/>
    <property type="match status" value="1"/>
</dbReference>
<dbReference type="InterPro" id="IPR017871">
    <property type="entry name" value="ABC_transporter-like_CS"/>
</dbReference>
<dbReference type="InterPro" id="IPR003439">
    <property type="entry name" value="ABC_transporter-like_ATP-bd"/>
</dbReference>
<protein>
    <submittedName>
        <fullName evidence="6">ATP-binding cassette domain-containing protein</fullName>
    </submittedName>
</protein>
<gene>
    <name evidence="6" type="ORF">EHV10_07115</name>
</gene>
<evidence type="ECO:0000313" key="7">
    <source>
        <dbReference type="Proteomes" id="UP000272490"/>
    </source>
</evidence>
<dbReference type="InterPro" id="IPR050153">
    <property type="entry name" value="Metal_Ion_Import_ABC"/>
</dbReference>
<evidence type="ECO:0000256" key="3">
    <source>
        <dbReference type="ARBA" id="ARBA00022741"/>
    </source>
</evidence>
<dbReference type="SMART" id="SM00382">
    <property type="entry name" value="AAA"/>
    <property type="match status" value="1"/>
</dbReference>
<dbReference type="RefSeq" id="WP_128674047.1">
    <property type="nucleotide sequence ID" value="NZ_RRCO01000003.1"/>
</dbReference>
<accession>A0A3P3QXZ0</accession>